<dbReference type="EMBL" id="CP006912">
    <property type="protein sequence ID" value="AHB49002.1"/>
    <property type="molecule type" value="Genomic_DNA"/>
</dbReference>
<comment type="function">
    <text evidence="1">Could be involved in insertion of integral membrane proteins into the membrane.</text>
</comment>
<dbReference type="NCBIfam" id="TIGR00278">
    <property type="entry name" value="membrane protein insertion efficiency factor YidD"/>
    <property type="match status" value="1"/>
</dbReference>
<name>V5SES8_9HYPH</name>
<dbReference type="SMART" id="SM01234">
    <property type="entry name" value="Haemolytic"/>
    <property type="match status" value="1"/>
</dbReference>
<comment type="similarity">
    <text evidence="1">Belongs to the UPF0161 family.</text>
</comment>
<dbReference type="PANTHER" id="PTHR33383">
    <property type="entry name" value="MEMBRANE PROTEIN INSERTION EFFICIENCY FACTOR-RELATED"/>
    <property type="match status" value="1"/>
</dbReference>
<evidence type="ECO:0000313" key="2">
    <source>
        <dbReference type="EMBL" id="AHB49002.1"/>
    </source>
</evidence>
<proteinExistence type="inferred from homology"/>
<evidence type="ECO:0000256" key="1">
    <source>
        <dbReference type="HAMAP-Rule" id="MF_00386"/>
    </source>
</evidence>
<dbReference type="Pfam" id="PF01809">
    <property type="entry name" value="YidD"/>
    <property type="match status" value="1"/>
</dbReference>
<accession>V5SES8</accession>
<dbReference type="RefSeq" id="WP_023787793.1">
    <property type="nucleotide sequence ID" value="NC_022997.1"/>
</dbReference>
<comment type="subcellular location">
    <subcellularLocation>
        <location evidence="1">Cell membrane</location>
        <topology evidence="1">Peripheral membrane protein</topology>
        <orientation evidence="1">Cytoplasmic side</orientation>
    </subcellularLocation>
</comment>
<protein>
    <recommendedName>
        <fullName evidence="1">Putative membrane protein insertion efficiency factor</fullName>
    </recommendedName>
</protein>
<keyword evidence="1" id="KW-0472">Membrane</keyword>
<evidence type="ECO:0000313" key="3">
    <source>
        <dbReference type="Proteomes" id="UP000018542"/>
    </source>
</evidence>
<dbReference type="PANTHER" id="PTHR33383:SF1">
    <property type="entry name" value="MEMBRANE PROTEIN INSERTION EFFICIENCY FACTOR-RELATED"/>
    <property type="match status" value="1"/>
</dbReference>
<keyword evidence="1" id="KW-1003">Cell membrane</keyword>
<dbReference type="Proteomes" id="UP000018542">
    <property type="component" value="Chromosome"/>
</dbReference>
<dbReference type="InterPro" id="IPR002696">
    <property type="entry name" value="Membr_insert_effic_factor_YidD"/>
</dbReference>
<dbReference type="STRING" id="1029756.W911_12265"/>
<dbReference type="HOGENOM" id="CLU_144811_0_0_5"/>
<reference evidence="2 3" key="1">
    <citation type="journal article" date="2014" name="Genome Announc.">
        <title>Complete Genome Sequence of Hyphomicrobium nitrativorans Strain NL23, a Denitrifying Bacterium Isolated from Biofilm of a Methanol-Fed Denitrification System Treating Seawater at the Montreal Biodome.</title>
        <authorList>
            <person name="Martineau C."/>
            <person name="Villeneuve C."/>
            <person name="Mauffrey F."/>
            <person name="Villemur R."/>
        </authorList>
    </citation>
    <scope>NUCLEOTIDE SEQUENCE [LARGE SCALE GENOMIC DNA]</scope>
    <source>
        <strain evidence="2">NL23</strain>
    </source>
</reference>
<sequence>MSWTKRLLQAPIHAYRWTLKPLMGLECRHLPTCSEYAIGSIEKNGAWRGLWLTASRLSRCHPWGSSGYDPVPDIQGEQHTFAPWRYGRWSRKRSVPPSEIS</sequence>
<dbReference type="KEGG" id="hni:W911_12265"/>
<gene>
    <name evidence="2" type="ORF">W911_12265</name>
</gene>
<organism evidence="2 3">
    <name type="scientific">Hyphomicrobium nitrativorans NL23</name>
    <dbReference type="NCBI Taxonomy" id="1029756"/>
    <lineage>
        <taxon>Bacteria</taxon>
        <taxon>Pseudomonadati</taxon>
        <taxon>Pseudomonadota</taxon>
        <taxon>Alphaproteobacteria</taxon>
        <taxon>Hyphomicrobiales</taxon>
        <taxon>Hyphomicrobiaceae</taxon>
        <taxon>Hyphomicrobium</taxon>
    </lineage>
</organism>
<dbReference type="OrthoDB" id="9801753at2"/>
<dbReference type="PATRIC" id="fig|1029756.8.peg.2548"/>
<dbReference type="GO" id="GO:0005886">
    <property type="term" value="C:plasma membrane"/>
    <property type="evidence" value="ECO:0007669"/>
    <property type="project" value="UniProtKB-SubCell"/>
</dbReference>
<keyword evidence="3" id="KW-1185">Reference proteome</keyword>
<dbReference type="AlphaFoldDB" id="V5SES8"/>
<dbReference type="HAMAP" id="MF_00386">
    <property type="entry name" value="UPF0161_YidD"/>
    <property type="match status" value="1"/>
</dbReference>